<dbReference type="SMART" id="SM00267">
    <property type="entry name" value="GGDEF"/>
    <property type="match status" value="1"/>
</dbReference>
<dbReference type="PANTHER" id="PTHR45138">
    <property type="entry name" value="REGULATORY COMPONENTS OF SENSORY TRANSDUCTION SYSTEM"/>
    <property type="match status" value="1"/>
</dbReference>
<evidence type="ECO:0000256" key="2">
    <source>
        <dbReference type="ARBA" id="ARBA00034247"/>
    </source>
</evidence>
<proteinExistence type="predicted"/>
<dbReference type="Proteomes" id="UP000288587">
    <property type="component" value="Unassembled WGS sequence"/>
</dbReference>
<dbReference type="SUPFAM" id="SSF55073">
    <property type="entry name" value="Nucleotide cyclase"/>
    <property type="match status" value="1"/>
</dbReference>
<evidence type="ECO:0000259" key="5">
    <source>
        <dbReference type="PROSITE" id="PS50887"/>
    </source>
</evidence>
<dbReference type="CDD" id="cd01949">
    <property type="entry name" value="GGDEF"/>
    <property type="match status" value="1"/>
</dbReference>
<dbReference type="OrthoDB" id="9813903at2"/>
<keyword evidence="7" id="KW-1185">Reference proteome</keyword>
<dbReference type="InterPro" id="IPR000160">
    <property type="entry name" value="GGDEF_dom"/>
</dbReference>
<keyword evidence="3" id="KW-0175">Coiled coil</keyword>
<dbReference type="EC" id="2.7.7.65" evidence="1"/>
<dbReference type="InterPro" id="IPR050469">
    <property type="entry name" value="Diguanylate_Cyclase"/>
</dbReference>
<name>A0A3S2WM63_9BURK</name>
<dbReference type="InterPro" id="IPR043128">
    <property type="entry name" value="Rev_trsase/Diguanyl_cyclase"/>
</dbReference>
<protein>
    <recommendedName>
        <fullName evidence="1">diguanylate cyclase</fullName>
        <ecNumber evidence="1">2.7.7.65</ecNumber>
    </recommendedName>
</protein>
<comment type="catalytic activity">
    <reaction evidence="2">
        <text>2 GTP = 3',3'-c-di-GMP + 2 diphosphate</text>
        <dbReference type="Rhea" id="RHEA:24898"/>
        <dbReference type="ChEBI" id="CHEBI:33019"/>
        <dbReference type="ChEBI" id="CHEBI:37565"/>
        <dbReference type="ChEBI" id="CHEBI:58805"/>
        <dbReference type="EC" id="2.7.7.65"/>
    </reaction>
</comment>
<dbReference type="Gene3D" id="3.30.70.270">
    <property type="match status" value="1"/>
</dbReference>
<evidence type="ECO:0000313" key="6">
    <source>
        <dbReference type="EMBL" id="RVT83140.1"/>
    </source>
</evidence>
<feature type="region of interest" description="Disordered" evidence="4">
    <location>
        <begin position="160"/>
        <end position="197"/>
    </location>
</feature>
<organism evidence="6 7">
    <name type="scientific">Inhella crocodyli</name>
    <dbReference type="NCBI Taxonomy" id="2499851"/>
    <lineage>
        <taxon>Bacteria</taxon>
        <taxon>Pseudomonadati</taxon>
        <taxon>Pseudomonadota</taxon>
        <taxon>Betaproteobacteria</taxon>
        <taxon>Burkholderiales</taxon>
        <taxon>Sphaerotilaceae</taxon>
        <taxon>Inhella</taxon>
    </lineage>
</organism>
<feature type="domain" description="GGDEF" evidence="5">
    <location>
        <begin position="491"/>
        <end position="622"/>
    </location>
</feature>
<dbReference type="RefSeq" id="WP_127684120.1">
    <property type="nucleotide sequence ID" value="NZ_SACM01000005.1"/>
</dbReference>
<dbReference type="AlphaFoldDB" id="A0A3S2WM63"/>
<evidence type="ECO:0000313" key="7">
    <source>
        <dbReference type="Proteomes" id="UP000288587"/>
    </source>
</evidence>
<dbReference type="GO" id="GO:0052621">
    <property type="term" value="F:diguanylate cyclase activity"/>
    <property type="evidence" value="ECO:0007669"/>
    <property type="project" value="UniProtKB-EC"/>
</dbReference>
<evidence type="ECO:0000256" key="3">
    <source>
        <dbReference type="SAM" id="Coils"/>
    </source>
</evidence>
<sequence length="622" mass="67997">MPEMSPAQLAKQALRRIAVSKLEPTPDNYAKAYAAEAAEAGQPVADTTALPERALPALQRLLLWVGDPTERQTLAQALRQSNWDELQRLTERLVAADGPAAQGEAWSHTVERLVRGLERGGKVWTLARKKDGLQRVLNANKGDSARLVRRLRQLVQSWDADTGSEAGVDTRSEEPGGTPSQFLDELENDDSPPVREELSESERIALAPMDEADAPAATSSRWPQAGQALHSTVQAALAPLEQALAHEAHITELSTALDAAHSALQAHPDSAEQAQAVTALCERARRTLGHRQQLLTQLGGLCQELSSSLVELSEDDSWAQGQAHVMADALAQGLTPRAVRSVAERLAATRERQRGLREERSQARDALKGLIHTLLAEIGQLSQHTDRFSQHMGRYAEVIEQADTLESLTGVVREMVEESRSVHELVQQTQHRLHQENERAQALSQRVQDLEGELQRLANEVQTDQLTRVANRRGLIAAFDGAQSQQARDGQPLALALLDIDNFKKLNDTLGHAAGDEALKNLASRVQAILRPGDLVARYGGEEFVLVLPATPLDEATQVLGRLQRSLSASLFMHEGQDVFVTFSAGATLYRPGESLEQALDRADEALYEAKRSGKNRTCVAP</sequence>
<dbReference type="Pfam" id="PF00990">
    <property type="entry name" value="GGDEF"/>
    <property type="match status" value="1"/>
</dbReference>
<accession>A0A3S2WM63</accession>
<dbReference type="PANTHER" id="PTHR45138:SF9">
    <property type="entry name" value="DIGUANYLATE CYCLASE DGCM-RELATED"/>
    <property type="match status" value="1"/>
</dbReference>
<evidence type="ECO:0000256" key="4">
    <source>
        <dbReference type="SAM" id="MobiDB-lite"/>
    </source>
</evidence>
<dbReference type="NCBIfam" id="TIGR00254">
    <property type="entry name" value="GGDEF"/>
    <property type="match status" value="1"/>
</dbReference>
<comment type="caution">
    <text evidence="6">The sequence shown here is derived from an EMBL/GenBank/DDBJ whole genome shotgun (WGS) entry which is preliminary data.</text>
</comment>
<dbReference type="FunFam" id="3.30.70.270:FF:000001">
    <property type="entry name" value="Diguanylate cyclase domain protein"/>
    <property type="match status" value="1"/>
</dbReference>
<gene>
    <name evidence="6" type="ORF">EOD73_16435</name>
</gene>
<reference evidence="6 7" key="1">
    <citation type="submission" date="2019-01" db="EMBL/GenBank/DDBJ databases">
        <authorList>
            <person name="Chen W.-M."/>
        </authorList>
    </citation>
    <scope>NUCLEOTIDE SEQUENCE [LARGE SCALE GENOMIC DNA]</scope>
    <source>
        <strain evidence="6 7">CCP-18</strain>
    </source>
</reference>
<feature type="coiled-coil region" evidence="3">
    <location>
        <begin position="426"/>
        <end position="467"/>
    </location>
</feature>
<dbReference type="InterPro" id="IPR029787">
    <property type="entry name" value="Nucleotide_cyclase"/>
</dbReference>
<evidence type="ECO:0000256" key="1">
    <source>
        <dbReference type="ARBA" id="ARBA00012528"/>
    </source>
</evidence>
<dbReference type="EMBL" id="SACM01000005">
    <property type="protein sequence ID" value="RVT83140.1"/>
    <property type="molecule type" value="Genomic_DNA"/>
</dbReference>
<dbReference type="PROSITE" id="PS50887">
    <property type="entry name" value="GGDEF"/>
    <property type="match status" value="1"/>
</dbReference>